<evidence type="ECO:0000256" key="1">
    <source>
        <dbReference type="SAM" id="MobiDB-lite"/>
    </source>
</evidence>
<reference evidence="2" key="1">
    <citation type="journal article" date="2020" name="Phytopathology">
        <title>Genome Sequence Resources of Colletotrichum truncatum, C. plurivorum, C. musicola, and C. sojae: Four Species Pathogenic to Soybean (Glycine max).</title>
        <authorList>
            <person name="Rogerio F."/>
            <person name="Boufleur T.R."/>
            <person name="Ciampi-Guillardi M."/>
            <person name="Sukno S.A."/>
            <person name="Thon M.R."/>
            <person name="Massola Junior N.S."/>
            <person name="Baroncelli R."/>
        </authorList>
    </citation>
    <scope>NUCLEOTIDE SEQUENCE</scope>
    <source>
        <strain evidence="2">LFN0074</strain>
    </source>
</reference>
<protein>
    <submittedName>
        <fullName evidence="2">Uncharacterized protein</fullName>
    </submittedName>
</protein>
<sequence>MRGTMVHAQAGPTRCFRCYEAFSDPVTRAFCTTPSKFLVHRGNSQAAAAYAPENTSAKGGINPLRIQAAPVLAECCYSVVLRLTPGKVDIDSYILNGVIPGLVPTALVCQVVPVTKDAPEERSAAAELLKKRCAPIGPAMRSGRGRDALQKPKSEKHETKSSGATTCRTTDFLCPAKRCRDVSHLPAPMTRSFVPFHHSQAKRHRILCRAATCTFATLLGYRSRNQHSKTILALAFVITTSSLADGADPLIPEPTLEDTL</sequence>
<comment type="caution">
    <text evidence="2">The sequence shown here is derived from an EMBL/GenBank/DDBJ whole genome shotgun (WGS) entry which is preliminary data.</text>
</comment>
<dbReference type="EMBL" id="WIGM01000014">
    <property type="protein sequence ID" value="KAF6844589.1"/>
    <property type="molecule type" value="Genomic_DNA"/>
</dbReference>
<keyword evidence="3" id="KW-1185">Reference proteome</keyword>
<evidence type="ECO:0000313" key="2">
    <source>
        <dbReference type="EMBL" id="KAF6844589.1"/>
    </source>
</evidence>
<name>A0A8H6U8I8_9PEZI</name>
<evidence type="ECO:0000313" key="3">
    <source>
        <dbReference type="Proteomes" id="UP000639643"/>
    </source>
</evidence>
<proteinExistence type="predicted"/>
<dbReference type="AlphaFoldDB" id="A0A8H6U8I8"/>
<feature type="compositionally biased region" description="Basic and acidic residues" evidence="1">
    <location>
        <begin position="144"/>
        <end position="160"/>
    </location>
</feature>
<gene>
    <name evidence="2" type="ORF">CMUS01_00975</name>
</gene>
<organism evidence="2 3">
    <name type="scientific">Colletotrichum musicola</name>
    <dbReference type="NCBI Taxonomy" id="2175873"/>
    <lineage>
        <taxon>Eukaryota</taxon>
        <taxon>Fungi</taxon>
        <taxon>Dikarya</taxon>
        <taxon>Ascomycota</taxon>
        <taxon>Pezizomycotina</taxon>
        <taxon>Sordariomycetes</taxon>
        <taxon>Hypocreomycetidae</taxon>
        <taxon>Glomerellales</taxon>
        <taxon>Glomerellaceae</taxon>
        <taxon>Colletotrichum</taxon>
        <taxon>Colletotrichum orchidearum species complex</taxon>
    </lineage>
</organism>
<accession>A0A8H6U8I8</accession>
<dbReference type="Proteomes" id="UP000639643">
    <property type="component" value="Unassembled WGS sequence"/>
</dbReference>
<feature type="region of interest" description="Disordered" evidence="1">
    <location>
        <begin position="137"/>
        <end position="165"/>
    </location>
</feature>